<sequence>MIVFWQGRGHWVIFLAALAMFLPLIVLRQVDGPEVDRAVAVTMGLAGIATLVLGLRWNRGGPTQHSFWGIPLQIWAAPMLLFAVLLGTGTITTAEEPDGERPARVVTEGGRK</sequence>
<dbReference type="EMBL" id="JAGIZA010000009">
    <property type="protein sequence ID" value="MBP0494246.1"/>
    <property type="molecule type" value="Genomic_DNA"/>
</dbReference>
<reference evidence="3" key="1">
    <citation type="submission" date="2021-03" db="EMBL/GenBank/DDBJ databases">
        <authorList>
            <person name="So Y."/>
        </authorList>
    </citation>
    <scope>NUCLEOTIDE SEQUENCE</scope>
    <source>
        <strain evidence="3">SG15</strain>
    </source>
</reference>
<feature type="region of interest" description="Disordered" evidence="1">
    <location>
        <begin position="93"/>
        <end position="112"/>
    </location>
</feature>
<feature type="transmembrane region" description="Helical" evidence="2">
    <location>
        <begin position="67"/>
        <end position="87"/>
    </location>
</feature>
<evidence type="ECO:0000256" key="2">
    <source>
        <dbReference type="SAM" id="Phobius"/>
    </source>
</evidence>
<gene>
    <name evidence="3" type="ORF">J5Y10_15775</name>
</gene>
<keyword evidence="2" id="KW-1133">Transmembrane helix</keyword>
<dbReference type="RefSeq" id="WP_209374991.1">
    <property type="nucleotide sequence ID" value="NZ_JAGIZA010000009.1"/>
</dbReference>
<keyword evidence="2" id="KW-0472">Membrane</keyword>
<evidence type="ECO:0000313" key="4">
    <source>
        <dbReference type="Proteomes" id="UP000677537"/>
    </source>
</evidence>
<protein>
    <submittedName>
        <fullName evidence="3">Uncharacterized protein</fullName>
    </submittedName>
</protein>
<feature type="compositionally biased region" description="Basic and acidic residues" evidence="1">
    <location>
        <begin position="99"/>
        <end position="112"/>
    </location>
</feature>
<organism evidence="3 4">
    <name type="scientific">Roseomonas indoligenes</name>
    <dbReference type="NCBI Taxonomy" id="2820811"/>
    <lineage>
        <taxon>Bacteria</taxon>
        <taxon>Pseudomonadati</taxon>
        <taxon>Pseudomonadota</taxon>
        <taxon>Alphaproteobacteria</taxon>
        <taxon>Acetobacterales</taxon>
        <taxon>Roseomonadaceae</taxon>
        <taxon>Roseomonas</taxon>
    </lineage>
</organism>
<dbReference type="AlphaFoldDB" id="A0A940S5C4"/>
<comment type="caution">
    <text evidence="3">The sequence shown here is derived from an EMBL/GenBank/DDBJ whole genome shotgun (WGS) entry which is preliminary data.</text>
</comment>
<keyword evidence="2" id="KW-0812">Transmembrane</keyword>
<evidence type="ECO:0000313" key="3">
    <source>
        <dbReference type="EMBL" id="MBP0494246.1"/>
    </source>
</evidence>
<name>A0A940S5C4_9PROT</name>
<keyword evidence="4" id="KW-1185">Reference proteome</keyword>
<proteinExistence type="predicted"/>
<evidence type="ECO:0000256" key="1">
    <source>
        <dbReference type="SAM" id="MobiDB-lite"/>
    </source>
</evidence>
<dbReference type="Proteomes" id="UP000677537">
    <property type="component" value="Unassembled WGS sequence"/>
</dbReference>
<accession>A0A940S5C4</accession>
<feature type="transmembrane region" description="Helical" evidence="2">
    <location>
        <begin position="38"/>
        <end position="55"/>
    </location>
</feature>